<dbReference type="AlphaFoldDB" id="A0A1Y2I141"/>
<proteinExistence type="predicted"/>
<keyword evidence="2" id="KW-1185">Reference proteome</keyword>
<evidence type="ECO:0000313" key="2">
    <source>
        <dbReference type="Proteomes" id="UP000193411"/>
    </source>
</evidence>
<organism evidence="1 2">
    <name type="scientific">Catenaria anguillulae PL171</name>
    <dbReference type="NCBI Taxonomy" id="765915"/>
    <lineage>
        <taxon>Eukaryota</taxon>
        <taxon>Fungi</taxon>
        <taxon>Fungi incertae sedis</taxon>
        <taxon>Blastocladiomycota</taxon>
        <taxon>Blastocladiomycetes</taxon>
        <taxon>Blastocladiales</taxon>
        <taxon>Catenariaceae</taxon>
        <taxon>Catenaria</taxon>
    </lineage>
</organism>
<sequence length="72" mass="7380">MLANLGGESLVVSAFPTASFTACLNLLVVAPDLGCDCMTSRCCNRISRSCLCLSTTPPVPTTLACGDATAPR</sequence>
<dbReference type="EMBL" id="MCFL01000003">
    <property type="protein sequence ID" value="ORZ40586.1"/>
    <property type="molecule type" value="Genomic_DNA"/>
</dbReference>
<reference evidence="1 2" key="1">
    <citation type="submission" date="2016-07" db="EMBL/GenBank/DDBJ databases">
        <title>Pervasive Adenine N6-methylation of Active Genes in Fungi.</title>
        <authorList>
            <consortium name="DOE Joint Genome Institute"/>
            <person name="Mondo S.J."/>
            <person name="Dannebaum R.O."/>
            <person name="Kuo R.C."/>
            <person name="Labutti K."/>
            <person name="Haridas S."/>
            <person name="Kuo A."/>
            <person name="Salamov A."/>
            <person name="Ahrendt S.R."/>
            <person name="Lipzen A."/>
            <person name="Sullivan W."/>
            <person name="Andreopoulos W.B."/>
            <person name="Clum A."/>
            <person name="Lindquist E."/>
            <person name="Daum C."/>
            <person name="Ramamoorthy G.K."/>
            <person name="Gryganskyi A."/>
            <person name="Culley D."/>
            <person name="Magnuson J.K."/>
            <person name="James T.Y."/>
            <person name="O'Malley M.A."/>
            <person name="Stajich J.E."/>
            <person name="Spatafora J.W."/>
            <person name="Visel A."/>
            <person name="Grigoriev I.V."/>
        </authorList>
    </citation>
    <scope>NUCLEOTIDE SEQUENCE [LARGE SCALE GENOMIC DNA]</scope>
    <source>
        <strain evidence="1 2">PL171</strain>
    </source>
</reference>
<comment type="caution">
    <text evidence="1">The sequence shown here is derived from an EMBL/GenBank/DDBJ whole genome shotgun (WGS) entry which is preliminary data.</text>
</comment>
<dbReference type="Proteomes" id="UP000193411">
    <property type="component" value="Unassembled WGS sequence"/>
</dbReference>
<protein>
    <submittedName>
        <fullName evidence="1">Uncharacterized protein</fullName>
    </submittedName>
</protein>
<gene>
    <name evidence="1" type="ORF">BCR44DRAFT_1425338</name>
</gene>
<name>A0A1Y2I141_9FUNG</name>
<accession>A0A1Y2I141</accession>
<evidence type="ECO:0000313" key="1">
    <source>
        <dbReference type="EMBL" id="ORZ40586.1"/>
    </source>
</evidence>